<reference evidence="1" key="1">
    <citation type="submission" date="2024-02" db="EMBL/GenBank/DDBJ databases">
        <authorList>
            <consortium name="Clinical and Environmental Microbiology Branch: Whole genome sequencing antimicrobial resistance pathogens in the healthcare setting"/>
        </authorList>
    </citation>
    <scope>NUCLEOTIDE SEQUENCE</scope>
    <source>
        <strain evidence="1">2023KU-00017</strain>
    </source>
</reference>
<dbReference type="EMBL" id="ABKJEP030000055">
    <property type="protein sequence ID" value="EMO9457757.1"/>
    <property type="molecule type" value="Genomic_DNA"/>
</dbReference>
<dbReference type="AlphaFoldDB" id="A0AAI9HTM0"/>
<evidence type="ECO:0000313" key="1">
    <source>
        <dbReference type="EMBL" id="EMO9457757.1"/>
    </source>
</evidence>
<organism evidence="1">
    <name type="scientific">Morganella morganii</name>
    <name type="common">Proteus morganii</name>
    <dbReference type="NCBI Taxonomy" id="582"/>
    <lineage>
        <taxon>Bacteria</taxon>
        <taxon>Pseudomonadati</taxon>
        <taxon>Pseudomonadota</taxon>
        <taxon>Gammaproteobacteria</taxon>
        <taxon>Enterobacterales</taxon>
        <taxon>Morganellaceae</taxon>
        <taxon>Morganella</taxon>
    </lineage>
</organism>
<gene>
    <name evidence="1" type="ORF">PN925_003159</name>
</gene>
<protein>
    <submittedName>
        <fullName evidence="1">Uncharacterized protein</fullName>
    </submittedName>
</protein>
<sequence length="66" mass="7143">MPAINHPAQPDTQQIVDALSKAIRESLAAGQESIPIEITFINPDTGVRQTVNTKPKGRVTTAMNYP</sequence>
<accession>A0AAI9HTM0</accession>
<name>A0AAI9HTM0_MORMO</name>
<proteinExistence type="predicted"/>
<comment type="caution">
    <text evidence="1">The sequence shown here is derived from an EMBL/GenBank/DDBJ whole genome shotgun (WGS) entry which is preliminary data.</text>
</comment>